<dbReference type="OrthoDB" id="6278006at2759"/>
<name>A0A8T0D9Z6_9TREM</name>
<comment type="caution">
    <text evidence="1">The sequence shown here is derived from an EMBL/GenBank/DDBJ whole genome shotgun (WGS) entry which is preliminary data.</text>
</comment>
<evidence type="ECO:0000313" key="1">
    <source>
        <dbReference type="EMBL" id="KAF8564610.1"/>
    </source>
</evidence>
<reference evidence="1 2" key="1">
    <citation type="submission" date="2019-07" db="EMBL/GenBank/DDBJ databases">
        <title>Annotation for the trematode Paragonimus westermani.</title>
        <authorList>
            <person name="Choi Y.-J."/>
        </authorList>
    </citation>
    <scope>NUCLEOTIDE SEQUENCE [LARGE SCALE GENOMIC DNA]</scope>
    <source>
        <strain evidence="1">180907_Pwestermani</strain>
    </source>
</reference>
<accession>A0A8T0D9Z6</accession>
<keyword evidence="2" id="KW-1185">Reference proteome</keyword>
<evidence type="ECO:0000313" key="2">
    <source>
        <dbReference type="Proteomes" id="UP000699462"/>
    </source>
</evidence>
<sequence length="97" mass="11250">MHSTLVRAHQLAETHIQAAEHYQNVHFDDRVHGAQFYQGFEEWSYDAAPPSKVPSELHKEWNASYFVQEAPTDVTYRIHQPTVSGWSPVVRFKPAEM</sequence>
<dbReference type="EMBL" id="JTDF01008222">
    <property type="protein sequence ID" value="KAF8564610.1"/>
    <property type="molecule type" value="Genomic_DNA"/>
</dbReference>
<dbReference type="AlphaFoldDB" id="A0A8T0D9Z6"/>
<protein>
    <submittedName>
        <fullName evidence="1">Uncharacterized protein</fullName>
    </submittedName>
</protein>
<gene>
    <name evidence="1" type="ORF">P879_09199</name>
</gene>
<proteinExistence type="predicted"/>
<organism evidence="1 2">
    <name type="scientific">Paragonimus westermani</name>
    <dbReference type="NCBI Taxonomy" id="34504"/>
    <lineage>
        <taxon>Eukaryota</taxon>
        <taxon>Metazoa</taxon>
        <taxon>Spiralia</taxon>
        <taxon>Lophotrochozoa</taxon>
        <taxon>Platyhelminthes</taxon>
        <taxon>Trematoda</taxon>
        <taxon>Digenea</taxon>
        <taxon>Plagiorchiida</taxon>
        <taxon>Troglotremata</taxon>
        <taxon>Troglotrematidae</taxon>
        <taxon>Paragonimus</taxon>
    </lineage>
</organism>
<dbReference type="Proteomes" id="UP000699462">
    <property type="component" value="Unassembled WGS sequence"/>
</dbReference>